<keyword evidence="2" id="KW-1185">Reference proteome</keyword>
<reference evidence="2" key="1">
    <citation type="journal article" date="2019" name="Int. J. Syst. Evol. Microbiol.">
        <title>The Global Catalogue of Microorganisms (GCM) 10K type strain sequencing project: providing services to taxonomists for standard genome sequencing and annotation.</title>
        <authorList>
            <consortium name="The Broad Institute Genomics Platform"/>
            <consortium name="The Broad Institute Genome Sequencing Center for Infectious Disease"/>
            <person name="Wu L."/>
            <person name="Ma J."/>
        </authorList>
    </citation>
    <scope>NUCLEOTIDE SEQUENCE [LARGE SCALE GENOMIC DNA]</scope>
    <source>
        <strain evidence="2">KACC 12508</strain>
    </source>
</reference>
<organism evidence="1 2">
    <name type="scientific">Herminiimonas glaciei</name>
    <dbReference type="NCBI Taxonomy" id="523788"/>
    <lineage>
        <taxon>Bacteria</taxon>
        <taxon>Pseudomonadati</taxon>
        <taxon>Pseudomonadota</taxon>
        <taxon>Betaproteobacteria</taxon>
        <taxon>Burkholderiales</taxon>
        <taxon>Oxalobacteraceae</taxon>
        <taxon>Herminiimonas</taxon>
    </lineage>
</organism>
<comment type="caution">
    <text evidence="1">The sequence shown here is derived from an EMBL/GenBank/DDBJ whole genome shotgun (WGS) entry which is preliminary data.</text>
</comment>
<proteinExistence type="predicted"/>
<name>A0ABW2IEV5_9BURK</name>
<evidence type="ECO:0000313" key="2">
    <source>
        <dbReference type="Proteomes" id="UP001596542"/>
    </source>
</evidence>
<evidence type="ECO:0000313" key="1">
    <source>
        <dbReference type="EMBL" id="MFC7289320.1"/>
    </source>
</evidence>
<gene>
    <name evidence="1" type="ORF">ACFQPC_14830</name>
</gene>
<dbReference type="RefSeq" id="WP_382272638.1">
    <property type="nucleotide sequence ID" value="NZ_JBHTBU010000002.1"/>
</dbReference>
<dbReference type="Proteomes" id="UP001596542">
    <property type="component" value="Unassembled WGS sequence"/>
</dbReference>
<accession>A0ABW2IEV5</accession>
<dbReference type="EMBL" id="JBHTBU010000002">
    <property type="protein sequence ID" value="MFC7289320.1"/>
    <property type="molecule type" value="Genomic_DNA"/>
</dbReference>
<sequence>MMRQLPIYSRHVTALDQQFHFEDKESSSVESIEQDFDDETLEHVITIEYRVKVAEAPDPRIKQEYSARGLRARQEVMDVWRDCLRPMLEKYPDLDKYM</sequence>
<protein>
    <submittedName>
        <fullName evidence="1">Uncharacterized protein</fullName>
    </submittedName>
</protein>